<sequence length="124" mass="13930">MDDEGIVRNPAQPIARKPVPILYDKAVHEPLLDTPMRRDSVHDDFDAANGNDHDSESRKSESSRHEPKAASAEPQRSKRSLRILKDWWQEILWCFISLAAFVALVLVPGNSTRSLSPDGHPVSH</sequence>
<name>A0AAD9XZI9_COLKA</name>
<proteinExistence type="predicted"/>
<accession>A0AAD9XZI9</accession>
<reference evidence="3" key="1">
    <citation type="submission" date="2023-02" db="EMBL/GenBank/DDBJ databases">
        <title>Colletotrichum kahawae CIFC_Que2 genome sequencing and assembly.</title>
        <authorList>
            <person name="Baroncelli R."/>
        </authorList>
    </citation>
    <scope>NUCLEOTIDE SEQUENCE</scope>
    <source>
        <strain evidence="3">CIFC_Que2</strain>
    </source>
</reference>
<dbReference type="Proteomes" id="UP001281614">
    <property type="component" value="Unassembled WGS sequence"/>
</dbReference>
<dbReference type="EMBL" id="VYYT01000787">
    <property type="protein sequence ID" value="KAK2729433.1"/>
    <property type="molecule type" value="Genomic_DNA"/>
</dbReference>
<feature type="region of interest" description="Disordered" evidence="1">
    <location>
        <begin position="33"/>
        <end position="78"/>
    </location>
</feature>
<evidence type="ECO:0000256" key="2">
    <source>
        <dbReference type="SAM" id="Phobius"/>
    </source>
</evidence>
<gene>
    <name evidence="3" type="ORF">CKAH01_19160</name>
</gene>
<keyword evidence="4" id="KW-1185">Reference proteome</keyword>
<keyword evidence="2" id="KW-0812">Transmembrane</keyword>
<dbReference type="AlphaFoldDB" id="A0AAD9XZI9"/>
<evidence type="ECO:0000313" key="4">
    <source>
        <dbReference type="Proteomes" id="UP001281614"/>
    </source>
</evidence>
<organism evidence="3 4">
    <name type="scientific">Colletotrichum kahawae</name>
    <name type="common">Coffee berry disease fungus</name>
    <dbReference type="NCBI Taxonomy" id="34407"/>
    <lineage>
        <taxon>Eukaryota</taxon>
        <taxon>Fungi</taxon>
        <taxon>Dikarya</taxon>
        <taxon>Ascomycota</taxon>
        <taxon>Pezizomycotina</taxon>
        <taxon>Sordariomycetes</taxon>
        <taxon>Hypocreomycetidae</taxon>
        <taxon>Glomerellales</taxon>
        <taxon>Glomerellaceae</taxon>
        <taxon>Colletotrichum</taxon>
        <taxon>Colletotrichum gloeosporioides species complex</taxon>
    </lineage>
</organism>
<protein>
    <submittedName>
        <fullName evidence="3">Uncharacterized protein</fullName>
    </submittedName>
</protein>
<keyword evidence="2" id="KW-1133">Transmembrane helix</keyword>
<keyword evidence="2" id="KW-0472">Membrane</keyword>
<evidence type="ECO:0000313" key="3">
    <source>
        <dbReference type="EMBL" id="KAK2729433.1"/>
    </source>
</evidence>
<evidence type="ECO:0000256" key="1">
    <source>
        <dbReference type="SAM" id="MobiDB-lite"/>
    </source>
</evidence>
<feature type="transmembrane region" description="Helical" evidence="2">
    <location>
        <begin position="87"/>
        <end position="107"/>
    </location>
</feature>
<comment type="caution">
    <text evidence="3">The sequence shown here is derived from an EMBL/GenBank/DDBJ whole genome shotgun (WGS) entry which is preliminary data.</text>
</comment>
<feature type="compositionally biased region" description="Basic and acidic residues" evidence="1">
    <location>
        <begin position="33"/>
        <end position="68"/>
    </location>
</feature>